<comment type="subcellular location">
    <subcellularLocation>
        <location evidence="1">Periplasm</location>
    </subcellularLocation>
</comment>
<dbReference type="Gene3D" id="2.70.98.10">
    <property type="match status" value="1"/>
</dbReference>
<accession>T0ZLC0</accession>
<dbReference type="PANTHER" id="PTHR30504">
    <property type="entry name" value="GLUCANS BIOSYNTHESIS PROTEIN"/>
    <property type="match status" value="1"/>
</dbReference>
<dbReference type="InterPro" id="IPR014438">
    <property type="entry name" value="Glucan_biosyn_MdoG/MdoD"/>
</dbReference>
<evidence type="ECO:0000256" key="2">
    <source>
        <dbReference type="ARBA" id="ARBA00022729"/>
    </source>
</evidence>
<dbReference type="GO" id="GO:0030246">
    <property type="term" value="F:carbohydrate binding"/>
    <property type="evidence" value="ECO:0007669"/>
    <property type="project" value="InterPro"/>
</dbReference>
<comment type="caution">
    <text evidence="4">The sequence shown here is derived from an EMBL/GenBank/DDBJ whole genome shotgun (WGS) entry which is preliminary data.</text>
</comment>
<sequence length="77" mass="9223">RYPPLPAAIRNLTWNQWEAISYRPNRELWYEDNLLFRIRFDHLGYTMKRPVDIYTLEKGVARQVLFEPGLFDYSGSG</sequence>
<dbReference type="InterPro" id="IPR014718">
    <property type="entry name" value="GH-type_carb-bd"/>
</dbReference>
<dbReference type="GO" id="GO:0030288">
    <property type="term" value="C:outer membrane-bounded periplasmic space"/>
    <property type="evidence" value="ECO:0007669"/>
    <property type="project" value="TreeGrafter"/>
</dbReference>
<keyword evidence="2" id="KW-0732">Signal</keyword>
<dbReference type="PANTHER" id="PTHR30504:SF3">
    <property type="entry name" value="GLUCANS BIOSYNTHESIS PROTEIN D"/>
    <property type="match status" value="1"/>
</dbReference>
<dbReference type="GO" id="GO:0003824">
    <property type="term" value="F:catalytic activity"/>
    <property type="evidence" value="ECO:0007669"/>
    <property type="project" value="InterPro"/>
</dbReference>
<evidence type="ECO:0000259" key="3">
    <source>
        <dbReference type="Pfam" id="PF04349"/>
    </source>
</evidence>
<dbReference type="AlphaFoldDB" id="T0ZLC0"/>
<gene>
    <name evidence="4" type="ORF">B1A_14873</name>
</gene>
<dbReference type="InterPro" id="IPR007444">
    <property type="entry name" value="Glucan_biosyn_MdoG_C"/>
</dbReference>
<feature type="domain" description="Glucan biosynthesis periplasmic MdoG C-terminal" evidence="3">
    <location>
        <begin position="4"/>
        <end position="74"/>
    </location>
</feature>
<proteinExistence type="predicted"/>
<reference evidence="4" key="2">
    <citation type="journal article" date="2014" name="ISME J.">
        <title>Microbial stratification in low pH oxic and suboxic macroscopic growths along an acid mine drainage.</title>
        <authorList>
            <person name="Mendez-Garcia C."/>
            <person name="Mesa V."/>
            <person name="Sprenger R.R."/>
            <person name="Richter M."/>
            <person name="Diez M.S."/>
            <person name="Solano J."/>
            <person name="Bargiela R."/>
            <person name="Golyshina O.V."/>
            <person name="Manteca A."/>
            <person name="Ramos J.L."/>
            <person name="Gallego J.R."/>
            <person name="Llorente I."/>
            <person name="Martins Dos Santos V.A."/>
            <person name="Jensen O.N."/>
            <person name="Pelaez A.I."/>
            <person name="Sanchez J."/>
            <person name="Ferrer M."/>
        </authorList>
    </citation>
    <scope>NUCLEOTIDE SEQUENCE</scope>
</reference>
<dbReference type="Pfam" id="PF04349">
    <property type="entry name" value="MdoG"/>
    <property type="match status" value="1"/>
</dbReference>
<feature type="non-terminal residue" evidence="4">
    <location>
        <position position="1"/>
    </location>
</feature>
<dbReference type="GO" id="GO:0051274">
    <property type="term" value="P:beta-glucan biosynthetic process"/>
    <property type="evidence" value="ECO:0007669"/>
    <property type="project" value="TreeGrafter"/>
</dbReference>
<reference evidence="4" key="1">
    <citation type="submission" date="2013-08" db="EMBL/GenBank/DDBJ databases">
        <authorList>
            <person name="Mendez C."/>
            <person name="Richter M."/>
            <person name="Ferrer M."/>
            <person name="Sanchez J."/>
        </authorList>
    </citation>
    <scope>NUCLEOTIDE SEQUENCE</scope>
</reference>
<organism evidence="4">
    <name type="scientific">mine drainage metagenome</name>
    <dbReference type="NCBI Taxonomy" id="410659"/>
    <lineage>
        <taxon>unclassified sequences</taxon>
        <taxon>metagenomes</taxon>
        <taxon>ecological metagenomes</taxon>
    </lineage>
</organism>
<dbReference type="EMBL" id="AUZX01010924">
    <property type="protein sequence ID" value="EQD45282.1"/>
    <property type="molecule type" value="Genomic_DNA"/>
</dbReference>
<dbReference type="SUPFAM" id="SSF74650">
    <property type="entry name" value="Galactose mutarotase-like"/>
    <property type="match status" value="1"/>
</dbReference>
<evidence type="ECO:0000256" key="1">
    <source>
        <dbReference type="ARBA" id="ARBA00004418"/>
    </source>
</evidence>
<name>T0ZLC0_9ZZZZ</name>
<protein>
    <submittedName>
        <fullName evidence="4">Periplasmic glucan biosynthesis protein MdoG</fullName>
    </submittedName>
</protein>
<evidence type="ECO:0000313" key="4">
    <source>
        <dbReference type="EMBL" id="EQD45282.1"/>
    </source>
</evidence>
<feature type="non-terminal residue" evidence="4">
    <location>
        <position position="77"/>
    </location>
</feature>
<dbReference type="InterPro" id="IPR011013">
    <property type="entry name" value="Gal_mutarotase_sf_dom"/>
</dbReference>